<reference evidence="2" key="1">
    <citation type="journal article" date="2023" name="IScience">
        <title>Live-bearing cockroach genome reveals convergent evolutionary mechanisms linked to viviparity in insects and beyond.</title>
        <authorList>
            <person name="Fouks B."/>
            <person name="Harrison M.C."/>
            <person name="Mikhailova A.A."/>
            <person name="Marchal E."/>
            <person name="English S."/>
            <person name="Carruthers M."/>
            <person name="Jennings E.C."/>
            <person name="Chiamaka E.L."/>
            <person name="Frigard R.A."/>
            <person name="Pippel M."/>
            <person name="Attardo G.M."/>
            <person name="Benoit J.B."/>
            <person name="Bornberg-Bauer E."/>
            <person name="Tobe S.S."/>
        </authorList>
    </citation>
    <scope>NUCLEOTIDE SEQUENCE</scope>
    <source>
        <strain evidence="2">Stay&amp;Tobe</strain>
    </source>
</reference>
<organism evidence="2 3">
    <name type="scientific">Diploptera punctata</name>
    <name type="common">Pacific beetle cockroach</name>
    <dbReference type="NCBI Taxonomy" id="6984"/>
    <lineage>
        <taxon>Eukaryota</taxon>
        <taxon>Metazoa</taxon>
        <taxon>Ecdysozoa</taxon>
        <taxon>Arthropoda</taxon>
        <taxon>Hexapoda</taxon>
        <taxon>Insecta</taxon>
        <taxon>Pterygota</taxon>
        <taxon>Neoptera</taxon>
        <taxon>Polyneoptera</taxon>
        <taxon>Dictyoptera</taxon>
        <taxon>Blattodea</taxon>
        <taxon>Blaberoidea</taxon>
        <taxon>Blaberidae</taxon>
        <taxon>Diplopterinae</taxon>
        <taxon>Diploptera</taxon>
    </lineage>
</organism>
<feature type="transmembrane region" description="Helical" evidence="1">
    <location>
        <begin position="12"/>
        <end position="34"/>
    </location>
</feature>
<evidence type="ECO:0000313" key="3">
    <source>
        <dbReference type="Proteomes" id="UP001233999"/>
    </source>
</evidence>
<gene>
    <name evidence="2" type="ORF">L9F63_003911</name>
</gene>
<accession>A0AAD7ZK59</accession>
<keyword evidence="1" id="KW-1133">Transmembrane helix</keyword>
<keyword evidence="3" id="KW-1185">Reference proteome</keyword>
<reference evidence="2" key="2">
    <citation type="submission" date="2023-05" db="EMBL/GenBank/DDBJ databases">
        <authorList>
            <person name="Fouks B."/>
        </authorList>
    </citation>
    <scope>NUCLEOTIDE SEQUENCE</scope>
    <source>
        <strain evidence="2">Stay&amp;Tobe</strain>
        <tissue evidence="2">Testes</tissue>
    </source>
</reference>
<dbReference type="Proteomes" id="UP001233999">
    <property type="component" value="Unassembled WGS sequence"/>
</dbReference>
<protein>
    <submittedName>
        <fullName evidence="2">Uncharacterized protein</fullName>
    </submittedName>
</protein>
<evidence type="ECO:0000256" key="1">
    <source>
        <dbReference type="SAM" id="Phobius"/>
    </source>
</evidence>
<sequence>MELFHLVLPYPSIWIVILILVFCSFAVFNFWMFYGFSKERRKLTQLARKLHGPTPLPIIGNAARFIGAAD</sequence>
<feature type="non-terminal residue" evidence="2">
    <location>
        <position position="70"/>
    </location>
</feature>
<name>A0AAD7ZK59_DIPPU</name>
<evidence type="ECO:0000313" key="2">
    <source>
        <dbReference type="EMBL" id="KAJ9581842.1"/>
    </source>
</evidence>
<comment type="caution">
    <text evidence="2">The sequence shown here is derived from an EMBL/GenBank/DDBJ whole genome shotgun (WGS) entry which is preliminary data.</text>
</comment>
<dbReference type="AlphaFoldDB" id="A0AAD7ZK59"/>
<dbReference type="EMBL" id="JASPKZ010007842">
    <property type="protein sequence ID" value="KAJ9581842.1"/>
    <property type="molecule type" value="Genomic_DNA"/>
</dbReference>
<keyword evidence="1" id="KW-0472">Membrane</keyword>
<keyword evidence="1" id="KW-0812">Transmembrane</keyword>
<proteinExistence type="predicted"/>